<dbReference type="Gene3D" id="3.60.10.10">
    <property type="entry name" value="Endonuclease/exonuclease/phosphatase"/>
    <property type="match status" value="1"/>
</dbReference>
<evidence type="ECO:0000313" key="3">
    <source>
        <dbReference type="EMBL" id="RVW97661.1"/>
    </source>
</evidence>
<gene>
    <name evidence="3" type="ORF">CK203_027982</name>
</gene>
<dbReference type="EMBL" id="QGNW01000098">
    <property type="protein sequence ID" value="RVW97661.1"/>
    <property type="molecule type" value="Genomic_DNA"/>
</dbReference>
<reference evidence="3 4" key="1">
    <citation type="journal article" date="2018" name="PLoS Genet.">
        <title>Population sequencing reveals clonal diversity and ancestral inbreeding in the grapevine cultivar Chardonnay.</title>
        <authorList>
            <person name="Roach M.J."/>
            <person name="Johnson D.L."/>
            <person name="Bohlmann J."/>
            <person name="van Vuuren H.J."/>
            <person name="Jones S.J."/>
            <person name="Pretorius I.S."/>
            <person name="Schmidt S.A."/>
            <person name="Borneman A.R."/>
        </authorList>
    </citation>
    <scope>NUCLEOTIDE SEQUENCE [LARGE SCALE GENOMIC DNA]</scope>
    <source>
        <strain evidence="4">cv. Chardonnay</strain>
        <tissue evidence="3">Leaf</tissue>
    </source>
</reference>
<feature type="domain" description="Endonuclease/exonuclease/phosphatase" evidence="2">
    <location>
        <begin position="465"/>
        <end position="636"/>
    </location>
</feature>
<dbReference type="PANTHER" id="PTHR34427:SF5">
    <property type="entry name" value="DUF4283 DOMAIN-CONTAINING PROTEIN"/>
    <property type="match status" value="1"/>
</dbReference>
<evidence type="ECO:0000313" key="4">
    <source>
        <dbReference type="Proteomes" id="UP000288805"/>
    </source>
</evidence>
<organism evidence="3 4">
    <name type="scientific">Vitis vinifera</name>
    <name type="common">Grape</name>
    <dbReference type="NCBI Taxonomy" id="29760"/>
    <lineage>
        <taxon>Eukaryota</taxon>
        <taxon>Viridiplantae</taxon>
        <taxon>Streptophyta</taxon>
        <taxon>Embryophyta</taxon>
        <taxon>Tracheophyta</taxon>
        <taxon>Spermatophyta</taxon>
        <taxon>Magnoliopsida</taxon>
        <taxon>eudicotyledons</taxon>
        <taxon>Gunneridae</taxon>
        <taxon>Pentapetalae</taxon>
        <taxon>rosids</taxon>
        <taxon>Vitales</taxon>
        <taxon>Vitaceae</taxon>
        <taxon>Viteae</taxon>
        <taxon>Vitis</taxon>
    </lineage>
</organism>
<dbReference type="PANTHER" id="PTHR34427">
    <property type="entry name" value="DUF4283 DOMAIN PROTEIN"/>
    <property type="match status" value="1"/>
</dbReference>
<comment type="caution">
    <text evidence="3">The sequence shown here is derived from an EMBL/GenBank/DDBJ whole genome shotgun (WGS) entry which is preliminary data.</text>
</comment>
<dbReference type="InterPro" id="IPR036691">
    <property type="entry name" value="Endo/exonu/phosph_ase_sf"/>
</dbReference>
<evidence type="ECO:0000259" key="2">
    <source>
        <dbReference type="Pfam" id="PF03372"/>
    </source>
</evidence>
<proteinExistence type="predicted"/>
<dbReference type="SUPFAM" id="SSF56219">
    <property type="entry name" value="DNase I-like"/>
    <property type="match status" value="1"/>
</dbReference>
<feature type="compositionally biased region" description="Basic and acidic residues" evidence="1">
    <location>
        <begin position="1"/>
        <end position="15"/>
    </location>
</feature>
<dbReference type="Pfam" id="PF03372">
    <property type="entry name" value="Exo_endo_phos"/>
    <property type="match status" value="1"/>
</dbReference>
<accession>A0A438ILU8</accession>
<name>A0A438ILU8_VITVI</name>
<protein>
    <recommendedName>
        <fullName evidence="2">Endonuclease/exonuclease/phosphatase domain-containing protein</fullName>
    </recommendedName>
</protein>
<sequence>MEERERKRVRERESESVGGEGEWLRASEYEEKDFRLGSRKLVKGSSFRVESKSFEVEVEEKKGRLQAIIVERKRGISSWVNLGPESLGFFLDGLRFCIEDMSAGKWERSWKENGRGVNDGWSSMAETLRSFGVVYERKESLQGKLGRAKLERGKVLLEFELVVEAKKALSHGRISVGGFSCAWRDGSPETGCLVEGEKRRKVWVRIVGLPVSLWDRAILRRVGEECGGFLAVDTQTKKLEELQWARILVKVNGEELPNVVEICVEEMSGSGRPSNPSRSLDGSSGRFLGGPQLLGGLSKLGPAEESFTPTFGAVGLVPTLTTSMEAGLVGSVSQPLVEESGPKFRGPSQPSFESRAQGGGIPSSVMSGPSSLGCLDSESTNFWGEYYNYSGVVCETVQGEILLCMINALGLIEDQTVTRWELMEVSNGCNEERRVEWSSIPTKPQEARGWEEISWEESDLASSKRKVVKALIRSQRVDLLCLQETKIQAMSEGVVRSLGIGRFLDWGALDASGVVGGILICWDKMTLNVLEMEVGQFSISYRFKNVEDGFVWMFTRVYGPFSREERGWLWEELGAIRGLWNDPWCLGGDFNVILSQRKRSRQGRLTGAMRRFAQIVDELELLDLPMQGGLFTWNGGRNNQSFENMWLKVDGFKDLIRGWWQGTVVRGNASFRLATKLKELKQRIKVWNRDVFGRLEVNRNSALQQAELWDGVESERSLSEGETELKKRS</sequence>
<dbReference type="Proteomes" id="UP000288805">
    <property type="component" value="Unassembled WGS sequence"/>
</dbReference>
<evidence type="ECO:0000256" key="1">
    <source>
        <dbReference type="SAM" id="MobiDB-lite"/>
    </source>
</evidence>
<feature type="region of interest" description="Disordered" evidence="1">
    <location>
        <begin position="338"/>
        <end position="363"/>
    </location>
</feature>
<dbReference type="InterPro" id="IPR005135">
    <property type="entry name" value="Endo/exonuclease/phosphatase"/>
</dbReference>
<dbReference type="AlphaFoldDB" id="A0A438ILU8"/>
<feature type="region of interest" description="Disordered" evidence="1">
    <location>
        <begin position="1"/>
        <end position="20"/>
    </location>
</feature>